<dbReference type="SUPFAM" id="SSF88713">
    <property type="entry name" value="Glycoside hydrolase/deacetylase"/>
    <property type="match status" value="1"/>
</dbReference>
<dbReference type="Pfam" id="PF01522">
    <property type="entry name" value="Polysacc_deac_1"/>
    <property type="match status" value="1"/>
</dbReference>
<dbReference type="OrthoDB" id="9806342at2"/>
<protein>
    <submittedName>
        <fullName evidence="3">Polysaccharide deacetylase family protein</fullName>
    </submittedName>
</protein>
<dbReference type="Proteomes" id="UP000253314">
    <property type="component" value="Unassembled WGS sequence"/>
</dbReference>
<dbReference type="GO" id="GO:0005975">
    <property type="term" value="P:carbohydrate metabolic process"/>
    <property type="evidence" value="ECO:0007669"/>
    <property type="project" value="InterPro"/>
</dbReference>
<dbReference type="RefSeq" id="WP_113805771.1">
    <property type="nucleotide sequence ID" value="NZ_QOCW01000007.1"/>
</dbReference>
<feature type="compositionally biased region" description="Basic and acidic residues" evidence="1">
    <location>
        <begin position="59"/>
        <end position="74"/>
    </location>
</feature>
<evidence type="ECO:0000313" key="3">
    <source>
        <dbReference type="EMBL" id="RBW70015.1"/>
    </source>
</evidence>
<proteinExistence type="predicted"/>
<dbReference type="InterPro" id="IPR011330">
    <property type="entry name" value="Glyco_hydro/deAcase_b/a-brl"/>
</dbReference>
<accession>A0A366XXZ1</accession>
<dbReference type="InterPro" id="IPR002509">
    <property type="entry name" value="NODB_dom"/>
</dbReference>
<feature type="region of interest" description="Disordered" evidence="1">
    <location>
        <begin position="28"/>
        <end position="74"/>
    </location>
</feature>
<dbReference type="AlphaFoldDB" id="A0A366XXZ1"/>
<evidence type="ECO:0000259" key="2">
    <source>
        <dbReference type="PROSITE" id="PS51677"/>
    </source>
</evidence>
<dbReference type="PROSITE" id="PS51677">
    <property type="entry name" value="NODB"/>
    <property type="match status" value="1"/>
</dbReference>
<dbReference type="CDD" id="cd10917">
    <property type="entry name" value="CE4_NodB_like_6s_7s"/>
    <property type="match status" value="1"/>
</dbReference>
<evidence type="ECO:0000313" key="4">
    <source>
        <dbReference type="Proteomes" id="UP000253314"/>
    </source>
</evidence>
<keyword evidence="4" id="KW-1185">Reference proteome</keyword>
<evidence type="ECO:0000256" key="1">
    <source>
        <dbReference type="SAM" id="MobiDB-lite"/>
    </source>
</evidence>
<name>A0A366XXZ1_9BACI</name>
<dbReference type="Gene3D" id="3.20.20.370">
    <property type="entry name" value="Glycoside hydrolase/deacetylase"/>
    <property type="match status" value="1"/>
</dbReference>
<reference evidence="3 4" key="1">
    <citation type="submission" date="2018-07" db="EMBL/GenBank/DDBJ databases">
        <title>Lottiidibacillus patelloidae gen. nov., sp. nov., isolated from the intestinal tract of a marine limpet and the reclassification of B. taeanensis BH030017T, B. algicola KMM 3737T and B. hwajinpoensis SW-72T as genus Lottiidibacillus.</title>
        <authorList>
            <person name="Liu R."/>
            <person name="Huang Z."/>
        </authorList>
    </citation>
    <scope>NUCLEOTIDE SEQUENCE [LARGE SCALE GENOMIC DNA]</scope>
    <source>
        <strain evidence="3 4">BH030017</strain>
    </source>
</reference>
<dbReference type="EMBL" id="QOCW01000007">
    <property type="protein sequence ID" value="RBW70015.1"/>
    <property type="molecule type" value="Genomic_DNA"/>
</dbReference>
<gene>
    <name evidence="3" type="ORF">DS031_09195</name>
</gene>
<feature type="compositionally biased region" description="Basic and acidic residues" evidence="1">
    <location>
        <begin position="29"/>
        <end position="42"/>
    </location>
</feature>
<comment type="caution">
    <text evidence="3">The sequence shown here is derived from an EMBL/GenBank/DDBJ whole genome shotgun (WGS) entry which is preliminary data.</text>
</comment>
<dbReference type="GO" id="GO:0016810">
    <property type="term" value="F:hydrolase activity, acting on carbon-nitrogen (but not peptide) bonds"/>
    <property type="evidence" value="ECO:0007669"/>
    <property type="project" value="InterPro"/>
</dbReference>
<feature type="domain" description="NodB homology" evidence="2">
    <location>
        <begin position="98"/>
        <end position="278"/>
    </location>
</feature>
<organism evidence="3 4">
    <name type="scientific">Bacillus taeanensis</name>
    <dbReference type="NCBI Taxonomy" id="273032"/>
    <lineage>
        <taxon>Bacteria</taxon>
        <taxon>Bacillati</taxon>
        <taxon>Bacillota</taxon>
        <taxon>Bacilli</taxon>
        <taxon>Bacillales</taxon>
        <taxon>Bacillaceae</taxon>
        <taxon>Bacillus</taxon>
    </lineage>
</organism>
<dbReference type="InterPro" id="IPR050248">
    <property type="entry name" value="Polysacc_deacetylase_ArnD"/>
</dbReference>
<sequence>MKKGLLFFAAVIYLAACSNEDSAIQNSKTKVEKSEDLPEEKSISTVQVEEKDTAEEVEETKQSSEEELSDRNEAIEPKYQLNEKLWTIEPISEDGNKNVVLLTIDDAPDKHALEMAKTLKDLDVKAIFFINGHFIDTEEEKAVLKEIYDLGFPLGNHTMTHSNLKNLSEEKQREEIITLNDQIEQITGERPKFFRAPFGQNTNYVKDLAVEEEMLLMNWTYGYDWENEYQSKEAIADIMVNTPLLRAGANLLMHDREWTNAALEEIVKGIQKKGYEFLDPALIKTLK</sequence>
<dbReference type="PANTHER" id="PTHR10587">
    <property type="entry name" value="GLYCOSYL TRANSFERASE-RELATED"/>
    <property type="match status" value="1"/>
</dbReference>